<sequence length="99" mass="10798">MFGVRTMIFHHGKLFLVVSNIPNDCVLNISMTNGMKHQVHVENGVSKSGRVAVNGKTLRIDDAADAVRDLMSANVCDIQGQHAIQLIREGSDESVRAVI</sequence>
<gene>
    <name evidence="1" type="ORF">NPIL_212211</name>
</gene>
<protein>
    <submittedName>
        <fullName evidence="1">Uncharacterized protein</fullName>
    </submittedName>
</protein>
<dbReference type="AlphaFoldDB" id="A0A8X6QIP4"/>
<evidence type="ECO:0000313" key="2">
    <source>
        <dbReference type="Proteomes" id="UP000887013"/>
    </source>
</evidence>
<reference evidence="1" key="1">
    <citation type="submission" date="2020-08" db="EMBL/GenBank/DDBJ databases">
        <title>Multicomponent nature underlies the extraordinary mechanical properties of spider dragline silk.</title>
        <authorList>
            <person name="Kono N."/>
            <person name="Nakamura H."/>
            <person name="Mori M."/>
            <person name="Yoshida Y."/>
            <person name="Ohtoshi R."/>
            <person name="Malay A.D."/>
            <person name="Moran D.A.P."/>
            <person name="Tomita M."/>
            <person name="Numata K."/>
            <person name="Arakawa K."/>
        </authorList>
    </citation>
    <scope>NUCLEOTIDE SEQUENCE</scope>
</reference>
<name>A0A8X6QIP4_NEPPI</name>
<proteinExistence type="predicted"/>
<organism evidence="1 2">
    <name type="scientific">Nephila pilipes</name>
    <name type="common">Giant wood spider</name>
    <name type="synonym">Nephila maculata</name>
    <dbReference type="NCBI Taxonomy" id="299642"/>
    <lineage>
        <taxon>Eukaryota</taxon>
        <taxon>Metazoa</taxon>
        <taxon>Ecdysozoa</taxon>
        <taxon>Arthropoda</taxon>
        <taxon>Chelicerata</taxon>
        <taxon>Arachnida</taxon>
        <taxon>Araneae</taxon>
        <taxon>Araneomorphae</taxon>
        <taxon>Entelegynae</taxon>
        <taxon>Araneoidea</taxon>
        <taxon>Nephilidae</taxon>
        <taxon>Nephila</taxon>
    </lineage>
</organism>
<keyword evidence="2" id="KW-1185">Reference proteome</keyword>
<dbReference type="Proteomes" id="UP000887013">
    <property type="component" value="Unassembled WGS sequence"/>
</dbReference>
<comment type="caution">
    <text evidence="1">The sequence shown here is derived from an EMBL/GenBank/DDBJ whole genome shotgun (WGS) entry which is preliminary data.</text>
</comment>
<dbReference type="EMBL" id="BMAW01081994">
    <property type="protein sequence ID" value="GFU27134.1"/>
    <property type="molecule type" value="Genomic_DNA"/>
</dbReference>
<accession>A0A8X6QIP4</accession>
<evidence type="ECO:0000313" key="1">
    <source>
        <dbReference type="EMBL" id="GFU27134.1"/>
    </source>
</evidence>